<dbReference type="GO" id="GO:0008299">
    <property type="term" value="P:isoprenoid biosynthetic process"/>
    <property type="evidence" value="ECO:0007669"/>
    <property type="project" value="UniProtKB-KW"/>
</dbReference>
<keyword evidence="4" id="KW-0012">Acyltransferase</keyword>
<comment type="caution">
    <text evidence="4">The sequence shown here is derived from an EMBL/GenBank/DDBJ whole genome shotgun (WGS) entry which is preliminary data.</text>
</comment>
<feature type="domain" description="Thiolase N-terminal" evidence="2">
    <location>
        <begin position="7"/>
        <end position="220"/>
    </location>
</feature>
<feature type="domain" description="Thiolase C-terminal" evidence="3">
    <location>
        <begin position="236"/>
        <end position="379"/>
    </location>
</feature>
<dbReference type="GO" id="GO:0016747">
    <property type="term" value="F:acyltransferase activity, transferring groups other than amino-acyl groups"/>
    <property type="evidence" value="ECO:0007669"/>
    <property type="project" value="InterPro"/>
</dbReference>
<dbReference type="PANTHER" id="PTHR42870:SF1">
    <property type="entry name" value="NON-SPECIFIC LIPID-TRANSFER PROTEIN-LIKE 2"/>
    <property type="match status" value="1"/>
</dbReference>
<dbReference type="InterPro" id="IPR002155">
    <property type="entry name" value="Thiolase"/>
</dbReference>
<dbReference type="OrthoDB" id="167534at2157"/>
<evidence type="ECO:0000313" key="4">
    <source>
        <dbReference type="EMBL" id="PCR88710.1"/>
    </source>
</evidence>
<organism evidence="4 5">
    <name type="scientific">Natrinema ejinorense</name>
    <dbReference type="NCBI Taxonomy" id="373386"/>
    <lineage>
        <taxon>Archaea</taxon>
        <taxon>Methanobacteriati</taxon>
        <taxon>Methanobacteriota</taxon>
        <taxon>Stenosarchaea group</taxon>
        <taxon>Halobacteria</taxon>
        <taxon>Halobacteriales</taxon>
        <taxon>Natrialbaceae</taxon>
        <taxon>Natrinema</taxon>
    </lineage>
</organism>
<dbReference type="PANTHER" id="PTHR42870">
    <property type="entry name" value="ACETYL-COA C-ACETYLTRANSFERASE"/>
    <property type="match status" value="1"/>
</dbReference>
<evidence type="ECO:0000313" key="5">
    <source>
        <dbReference type="Proteomes" id="UP000219689"/>
    </source>
</evidence>
<gene>
    <name evidence="4" type="ORF">CP557_19585</name>
</gene>
<dbReference type="RefSeq" id="WP_097381730.1">
    <property type="nucleotide sequence ID" value="NZ_NXNI01000002.1"/>
</dbReference>
<dbReference type="Pfam" id="PF22691">
    <property type="entry name" value="Thiolase_C_1"/>
    <property type="match status" value="1"/>
</dbReference>
<proteinExistence type="predicted"/>
<dbReference type="InterPro" id="IPR020616">
    <property type="entry name" value="Thiolase_N"/>
</dbReference>
<protein>
    <submittedName>
        <fullName evidence="4">Acetyl-CoA acyltransferase</fullName>
    </submittedName>
</protein>
<keyword evidence="4" id="KW-0808">Transferase</keyword>
<accession>A0A2A5QPE4</accession>
<keyword evidence="5" id="KW-1185">Reference proteome</keyword>
<dbReference type="CDD" id="cd00829">
    <property type="entry name" value="SCP-x_thiolase"/>
    <property type="match status" value="1"/>
</dbReference>
<evidence type="ECO:0000256" key="1">
    <source>
        <dbReference type="ARBA" id="ARBA00023229"/>
    </source>
</evidence>
<dbReference type="AlphaFoldDB" id="A0A2A5QPE4"/>
<evidence type="ECO:0000259" key="2">
    <source>
        <dbReference type="Pfam" id="PF00108"/>
    </source>
</evidence>
<keyword evidence="1" id="KW-0414">Isoprene biosynthesis</keyword>
<dbReference type="Pfam" id="PF00108">
    <property type="entry name" value="Thiolase_N"/>
    <property type="match status" value="1"/>
</dbReference>
<dbReference type="EMBL" id="NXNI01000002">
    <property type="protein sequence ID" value="PCR88710.1"/>
    <property type="molecule type" value="Genomic_DNA"/>
</dbReference>
<dbReference type="InterPro" id="IPR016039">
    <property type="entry name" value="Thiolase-like"/>
</dbReference>
<evidence type="ECO:0000259" key="3">
    <source>
        <dbReference type="Pfam" id="PF22691"/>
    </source>
</evidence>
<dbReference type="InterPro" id="IPR055140">
    <property type="entry name" value="Thiolase_C_2"/>
</dbReference>
<sequence length="381" mass="39655">MTDAFVTGVGMTEFASEQSGSALELAERAAWRALTDAAVEPADVTSVHVGNMAAEAFEGRTGLENALCGTLGIEGAIADRIENTSASGASAVLRAVHALEAGASSRALVVGVETMTSAETEAATELISRLVHDREYAQGVTLPSFAGLAADHYLRTYDVDPSALAAVAVKNHRNAAGNPYAQFQEPITLEEARTSPPVAEPLRLYDCCPTSDGAAAVVLETTAAADGIRVASVAGATGTHAVAERPDPLEIESVERAGHRALTDANVTRGDVDVACIHDAFTILELLELEELGFYDRGDAWRATVAGETALDGRLPVNPGGGLKARGHPLGATGVAQIIELTWQLRGDVPEERRVDDPRTGLALNVAGFGNNAVCTILQVP</sequence>
<dbReference type="Proteomes" id="UP000219689">
    <property type="component" value="Unassembled WGS sequence"/>
</dbReference>
<dbReference type="Gene3D" id="3.40.47.10">
    <property type="match status" value="1"/>
</dbReference>
<dbReference type="SUPFAM" id="SSF53901">
    <property type="entry name" value="Thiolase-like"/>
    <property type="match status" value="1"/>
</dbReference>
<name>A0A2A5QPE4_9EURY</name>
<dbReference type="PIRSF" id="PIRSF000429">
    <property type="entry name" value="Ac-CoA_Ac_transf"/>
    <property type="match status" value="1"/>
</dbReference>
<reference evidence="4 5" key="1">
    <citation type="submission" date="2017-09" db="EMBL/GenBank/DDBJ databases">
        <title>Genome sequences of Natrinema ejinorence JCM 13890T.</title>
        <authorList>
            <person name="Roh S.W."/>
            <person name="Kim Y.B."/>
            <person name="Kim J.Y."/>
        </authorList>
    </citation>
    <scope>NUCLEOTIDE SEQUENCE [LARGE SCALE GENOMIC DNA]</scope>
    <source>
        <strain evidence="4 5">JCM 13890</strain>
    </source>
</reference>